<dbReference type="Proteomes" id="UP000779574">
    <property type="component" value="Unassembled WGS sequence"/>
</dbReference>
<feature type="non-terminal residue" evidence="2">
    <location>
        <position position="396"/>
    </location>
</feature>
<dbReference type="InterPro" id="IPR038883">
    <property type="entry name" value="AN11006-like"/>
</dbReference>
<protein>
    <submittedName>
        <fullName evidence="2">Uncharacterized protein</fullName>
    </submittedName>
</protein>
<proteinExistence type="predicted"/>
<sequence length="396" mass="45009">MLTSPSITNMNGNRHDNMASLTGLPPELRTVIYTHLLEDGLASGKRIVYCHDDDQYNDLDFSSLNQHSGDQDDTQPESEPVGWTRSAMQYTKNYQARITSLIDVRYTYGPDVLKRTIHHADIDDLLALASTCHRIRTEVLPLAWSNADITIYTPDNHFKDDAFHIFGRCLSSDTCALIRNIHIDVGTDRWSASDVSETSNFIMNRLTHLKDLHVSVARESTTVDPPELDSGLRALTCLPCRTVVEVDAYIHPSTVSQEPFNQVLLNLFGDGTQITVYQGKDWEQAISLNDMYFFELSRRETQLARALRTQNEERHIDGSLLEDSLGLRSWMAGWSILASHTIPKERWEVRGGGCWRNGFKVKEGVEVTIEDERDYSLGPWFDKIKCRQDALKDEGE</sequence>
<dbReference type="PANTHER" id="PTHR42085:SF1">
    <property type="entry name" value="F-BOX DOMAIN-CONTAINING PROTEIN"/>
    <property type="match status" value="1"/>
</dbReference>
<dbReference type="PANTHER" id="PTHR42085">
    <property type="entry name" value="F-BOX DOMAIN-CONTAINING PROTEIN"/>
    <property type="match status" value="1"/>
</dbReference>
<dbReference type="OrthoDB" id="3820997at2759"/>
<feature type="region of interest" description="Disordered" evidence="1">
    <location>
        <begin position="61"/>
        <end position="82"/>
    </location>
</feature>
<gene>
    <name evidence="2" type="ORF">KCU76_g6472</name>
</gene>
<reference evidence="2" key="2">
    <citation type="submission" date="2021-08" db="EMBL/GenBank/DDBJ databases">
        <authorList>
            <person name="Gostincar C."/>
            <person name="Sun X."/>
            <person name="Song Z."/>
            <person name="Gunde-Cimerman N."/>
        </authorList>
    </citation>
    <scope>NUCLEOTIDE SEQUENCE</scope>
    <source>
        <strain evidence="2">EXF-9911</strain>
    </source>
</reference>
<organism evidence="2 3">
    <name type="scientific">Aureobasidium melanogenum</name>
    <name type="common">Aureobasidium pullulans var. melanogenum</name>
    <dbReference type="NCBI Taxonomy" id="46634"/>
    <lineage>
        <taxon>Eukaryota</taxon>
        <taxon>Fungi</taxon>
        <taxon>Dikarya</taxon>
        <taxon>Ascomycota</taxon>
        <taxon>Pezizomycotina</taxon>
        <taxon>Dothideomycetes</taxon>
        <taxon>Dothideomycetidae</taxon>
        <taxon>Dothideales</taxon>
        <taxon>Saccotheciaceae</taxon>
        <taxon>Aureobasidium</taxon>
    </lineage>
</organism>
<name>A0A9P8ELH2_AURME</name>
<comment type="caution">
    <text evidence="2">The sequence shown here is derived from an EMBL/GenBank/DDBJ whole genome shotgun (WGS) entry which is preliminary data.</text>
</comment>
<evidence type="ECO:0000313" key="3">
    <source>
        <dbReference type="Proteomes" id="UP000779574"/>
    </source>
</evidence>
<dbReference type="AlphaFoldDB" id="A0A9P8ELH2"/>
<evidence type="ECO:0000313" key="2">
    <source>
        <dbReference type="EMBL" id="KAG9692741.1"/>
    </source>
</evidence>
<accession>A0A9P8ELH2</accession>
<reference evidence="2" key="1">
    <citation type="journal article" date="2021" name="J Fungi (Basel)">
        <title>Virulence traits and population genomics of the black yeast Aureobasidium melanogenum.</title>
        <authorList>
            <person name="Cernosa A."/>
            <person name="Sun X."/>
            <person name="Gostincar C."/>
            <person name="Fang C."/>
            <person name="Gunde-Cimerman N."/>
            <person name="Song Z."/>
        </authorList>
    </citation>
    <scope>NUCLEOTIDE SEQUENCE</scope>
    <source>
        <strain evidence="2">EXF-9911</strain>
    </source>
</reference>
<dbReference type="EMBL" id="JAHFXF010000218">
    <property type="protein sequence ID" value="KAG9692741.1"/>
    <property type="molecule type" value="Genomic_DNA"/>
</dbReference>
<evidence type="ECO:0000256" key="1">
    <source>
        <dbReference type="SAM" id="MobiDB-lite"/>
    </source>
</evidence>